<sequence length="171" mass="18766">MIKTSIQRVARVMEAACLLIAVLCLLYMVFVVGFNVLARIIFDFSDTAINLMIPGAIEQVSYLLGIIALAALSASMAQGMIAVDFVIGRLPSRWQSLAARFWFVGIFAFALVLCSLFYEDMIATFARGEATQDLRIPMFLIYGLYAVECLALAVVALREALTNDGQHAELS</sequence>
<evidence type="ECO:0000256" key="2">
    <source>
        <dbReference type="ARBA" id="ARBA00022448"/>
    </source>
</evidence>
<keyword evidence="4 7" id="KW-0812">Transmembrane</keyword>
<comment type="subcellular location">
    <subcellularLocation>
        <location evidence="7">Cell inner membrane</location>
        <topology evidence="7">Multi-pass membrane protein</topology>
    </subcellularLocation>
    <subcellularLocation>
        <location evidence="1">Cell membrane</location>
        <topology evidence="1">Multi-pass membrane protein</topology>
    </subcellularLocation>
</comment>
<feature type="transmembrane region" description="Helical" evidence="7">
    <location>
        <begin position="138"/>
        <end position="157"/>
    </location>
</feature>
<evidence type="ECO:0000256" key="5">
    <source>
        <dbReference type="ARBA" id="ARBA00022989"/>
    </source>
</evidence>
<evidence type="ECO:0000256" key="4">
    <source>
        <dbReference type="ARBA" id="ARBA00022692"/>
    </source>
</evidence>
<name>A0A0P1FW91_THAGE</name>
<feature type="transmembrane region" description="Helical" evidence="7">
    <location>
        <begin position="99"/>
        <end position="118"/>
    </location>
</feature>
<dbReference type="AlphaFoldDB" id="A0A0P1FW91"/>
<evidence type="ECO:0000256" key="3">
    <source>
        <dbReference type="ARBA" id="ARBA00022475"/>
    </source>
</evidence>
<gene>
    <name evidence="9" type="ORF">TG4357_00790</name>
</gene>
<dbReference type="Pfam" id="PF04290">
    <property type="entry name" value="DctQ"/>
    <property type="match status" value="1"/>
</dbReference>
<evidence type="ECO:0000313" key="9">
    <source>
        <dbReference type="EMBL" id="CUH63623.1"/>
    </source>
</evidence>
<feature type="transmembrane region" description="Helical" evidence="7">
    <location>
        <begin position="62"/>
        <end position="87"/>
    </location>
</feature>
<comment type="function">
    <text evidence="7">Part of the tripartite ATP-independent periplasmic (TRAP) transport system.</text>
</comment>
<accession>A0A0P1FW91</accession>
<evidence type="ECO:0000256" key="6">
    <source>
        <dbReference type="ARBA" id="ARBA00023136"/>
    </source>
</evidence>
<keyword evidence="6 7" id="KW-0472">Membrane</keyword>
<dbReference type="InterPro" id="IPR055348">
    <property type="entry name" value="DctQ"/>
</dbReference>
<organism evidence="9 10">
    <name type="scientific">Thalassovita gelatinovora</name>
    <name type="common">Thalassobius gelatinovorus</name>
    <dbReference type="NCBI Taxonomy" id="53501"/>
    <lineage>
        <taxon>Bacteria</taxon>
        <taxon>Pseudomonadati</taxon>
        <taxon>Pseudomonadota</taxon>
        <taxon>Alphaproteobacteria</taxon>
        <taxon>Rhodobacterales</taxon>
        <taxon>Roseobacteraceae</taxon>
        <taxon>Thalassovita</taxon>
    </lineage>
</organism>
<evidence type="ECO:0000256" key="7">
    <source>
        <dbReference type="RuleBase" id="RU369079"/>
    </source>
</evidence>
<reference evidence="9 10" key="1">
    <citation type="submission" date="2015-09" db="EMBL/GenBank/DDBJ databases">
        <authorList>
            <consortium name="Swine Surveillance"/>
        </authorList>
    </citation>
    <scope>NUCLEOTIDE SEQUENCE [LARGE SCALE GENOMIC DNA]</scope>
    <source>
        <strain evidence="9 10">CECT 4357</strain>
    </source>
</reference>
<dbReference type="GO" id="GO:0022857">
    <property type="term" value="F:transmembrane transporter activity"/>
    <property type="evidence" value="ECO:0007669"/>
    <property type="project" value="UniProtKB-UniRule"/>
</dbReference>
<dbReference type="RefSeq" id="WP_058261579.1">
    <property type="nucleotide sequence ID" value="NZ_CP051181.1"/>
</dbReference>
<dbReference type="EMBL" id="CYSA01000008">
    <property type="protein sequence ID" value="CUH63623.1"/>
    <property type="molecule type" value="Genomic_DNA"/>
</dbReference>
<protein>
    <recommendedName>
        <fullName evidence="7">TRAP transporter small permease protein</fullName>
    </recommendedName>
</protein>
<evidence type="ECO:0000256" key="1">
    <source>
        <dbReference type="ARBA" id="ARBA00004651"/>
    </source>
</evidence>
<keyword evidence="10" id="KW-1185">Reference proteome</keyword>
<dbReference type="GO" id="GO:0005886">
    <property type="term" value="C:plasma membrane"/>
    <property type="evidence" value="ECO:0007669"/>
    <property type="project" value="UniProtKB-SubCell"/>
</dbReference>
<evidence type="ECO:0000259" key="8">
    <source>
        <dbReference type="Pfam" id="PF04290"/>
    </source>
</evidence>
<feature type="domain" description="Tripartite ATP-independent periplasmic transporters DctQ component" evidence="8">
    <location>
        <begin position="28"/>
        <end position="161"/>
    </location>
</feature>
<dbReference type="STRING" id="53501.SAMN04488043_11331"/>
<keyword evidence="7" id="KW-0997">Cell inner membrane</keyword>
<comment type="subunit">
    <text evidence="7">The complex comprises the extracytoplasmic solute receptor protein and the two transmembrane proteins.</text>
</comment>
<feature type="transmembrane region" description="Helical" evidence="7">
    <location>
        <begin position="12"/>
        <end position="42"/>
    </location>
</feature>
<keyword evidence="3" id="KW-1003">Cell membrane</keyword>
<dbReference type="Proteomes" id="UP000051587">
    <property type="component" value="Unassembled WGS sequence"/>
</dbReference>
<evidence type="ECO:0000313" key="10">
    <source>
        <dbReference type="Proteomes" id="UP000051587"/>
    </source>
</evidence>
<keyword evidence="2 7" id="KW-0813">Transport</keyword>
<proteinExistence type="inferred from homology"/>
<comment type="similarity">
    <text evidence="7">Belongs to the TRAP transporter small permease family.</text>
</comment>
<keyword evidence="5 7" id="KW-1133">Transmembrane helix</keyword>